<proteinExistence type="predicted"/>
<dbReference type="NCBIfam" id="TIGR02097">
    <property type="entry name" value="yccV"/>
    <property type="match status" value="1"/>
</dbReference>
<name>A0AAF5RX14_WUCBA</name>
<dbReference type="AlphaFoldDB" id="A0AAF5RX14"/>
<dbReference type="InterPro" id="IPR011722">
    <property type="entry name" value="Hemimethylated_DNA-bd_dom"/>
</dbReference>
<dbReference type="PANTHER" id="PTHR48439:SF1">
    <property type="entry name" value="HEMIMETHYLATED DNA-BINDING DOMAIN-CONTAINING PROTEIN"/>
    <property type="match status" value="1"/>
</dbReference>
<keyword evidence="1" id="KW-0472">Membrane</keyword>
<dbReference type="SMART" id="SM00992">
    <property type="entry name" value="YccV-like"/>
    <property type="match status" value="1"/>
</dbReference>
<keyword evidence="1" id="KW-1133">Transmembrane helix</keyword>
<keyword evidence="1" id="KW-0812">Transmembrane</keyword>
<dbReference type="InterPro" id="IPR053189">
    <property type="entry name" value="Clp_protease_adapter_ClpF"/>
</dbReference>
<sequence length="220" mass="25840">MLVLFARSNISFLILVLMNYCHVSQAMVEYMPVIIFLAIFVAVPLQFLLSPSSSSDVRYHLHKLRNSLSRFSRSFLYREEEVDEVTDISEDEKETKYFGGSLEPRDPRPPYVKYRVGDVVRHKIHGYRGVIIGWDEKAVAPQSWLDKTHKGRKDWSEMPNYSVIIDTRDRLIPQLAYVVEENIELGEGRIFHPLIKNYFEAFDGKHYTSRPWHKKVYPND</sequence>
<dbReference type="InterPro" id="IPR036623">
    <property type="entry name" value="Hemimethylated_DNA-bd_sf"/>
</dbReference>
<dbReference type="SUPFAM" id="SSF141255">
    <property type="entry name" value="YccV-like"/>
    <property type="match status" value="1"/>
</dbReference>
<feature type="transmembrane region" description="Helical" evidence="1">
    <location>
        <begin position="30"/>
        <end position="49"/>
    </location>
</feature>
<reference evidence="4" key="3">
    <citation type="submission" date="2024-02" db="UniProtKB">
        <authorList>
            <consortium name="WormBaseParasite"/>
        </authorList>
    </citation>
    <scope>IDENTIFICATION</scope>
    <source>
        <strain evidence="4">pt0022</strain>
    </source>
</reference>
<dbReference type="Gene3D" id="2.30.30.390">
    <property type="entry name" value="Hemimethylated DNA-binding domain"/>
    <property type="match status" value="1"/>
</dbReference>
<dbReference type="GO" id="GO:0003677">
    <property type="term" value="F:DNA binding"/>
    <property type="evidence" value="ECO:0007669"/>
    <property type="project" value="InterPro"/>
</dbReference>
<evidence type="ECO:0000259" key="2">
    <source>
        <dbReference type="SMART" id="SM00992"/>
    </source>
</evidence>
<evidence type="ECO:0000313" key="4">
    <source>
        <dbReference type="WBParaSite" id="mrna-Wban_08700"/>
    </source>
</evidence>
<dbReference type="Pfam" id="PF08755">
    <property type="entry name" value="YccV-like"/>
    <property type="match status" value="1"/>
</dbReference>
<protein>
    <submittedName>
        <fullName evidence="4">Hemimethylated DNA-binding domain-containing protein</fullName>
    </submittedName>
</protein>
<reference evidence="3" key="1">
    <citation type="submission" date="2015-03" db="EMBL/GenBank/DDBJ databases">
        <title>Wuchereria bancrofti Genome Sequencing Papua New Guinea Strain.</title>
        <authorList>
            <person name="Small S.T."/>
            <person name="Serre D."/>
            <person name="Zimmerman P.A."/>
        </authorList>
    </citation>
    <scope>NUCLEOTIDE SEQUENCE [LARGE SCALE GENOMIC DNA]</scope>
    <source>
        <strain evidence="3">pt0022</strain>
    </source>
</reference>
<evidence type="ECO:0000313" key="3">
    <source>
        <dbReference type="Proteomes" id="UP000093561"/>
    </source>
</evidence>
<feature type="domain" description="Hemimethylated DNA-binding" evidence="2">
    <location>
        <begin position="111"/>
        <end position="210"/>
    </location>
</feature>
<evidence type="ECO:0000256" key="1">
    <source>
        <dbReference type="SAM" id="Phobius"/>
    </source>
</evidence>
<dbReference type="Proteomes" id="UP000093561">
    <property type="component" value="Unassembled WGS sequence"/>
</dbReference>
<dbReference type="PANTHER" id="PTHR48439">
    <property type="entry name" value="HEMIMETHYLATED DNA-BINDING DOMAIN-CONTAINING PROTEIN"/>
    <property type="match status" value="1"/>
</dbReference>
<organism evidence="3 4">
    <name type="scientific">Wuchereria bancrofti</name>
    <dbReference type="NCBI Taxonomy" id="6293"/>
    <lineage>
        <taxon>Eukaryota</taxon>
        <taxon>Metazoa</taxon>
        <taxon>Ecdysozoa</taxon>
        <taxon>Nematoda</taxon>
        <taxon>Chromadorea</taxon>
        <taxon>Rhabditida</taxon>
        <taxon>Spirurina</taxon>
        <taxon>Spiruromorpha</taxon>
        <taxon>Filarioidea</taxon>
        <taxon>Onchocercidae</taxon>
        <taxon>Wuchereria</taxon>
    </lineage>
</organism>
<dbReference type="WBParaSite" id="mrna-Wban_08700">
    <property type="protein sequence ID" value="mrna-Wban_08700"/>
    <property type="gene ID" value="Wban_08700"/>
</dbReference>
<reference evidence="3" key="2">
    <citation type="journal article" date="2016" name="Mol. Ecol.">
        <title>Population genomics of the filarial nematode parasite Wuchereria bancrofti from mosquitoes.</title>
        <authorList>
            <person name="Small S.T."/>
            <person name="Reimer L.J."/>
            <person name="Tisch D.J."/>
            <person name="King C.L."/>
            <person name="Christensen B.M."/>
            <person name="Siba P.M."/>
            <person name="Kazura J.W."/>
            <person name="Serre D."/>
            <person name="Zimmerman P.A."/>
        </authorList>
    </citation>
    <scope>NUCLEOTIDE SEQUENCE</scope>
    <source>
        <strain evidence="3">pt0022</strain>
    </source>
</reference>
<accession>A0AAF5RX14</accession>
<feature type="transmembrane region" description="Helical" evidence="1">
    <location>
        <begin position="6"/>
        <end position="23"/>
    </location>
</feature>